<evidence type="ECO:0000313" key="3">
    <source>
        <dbReference type="Proteomes" id="UP001165083"/>
    </source>
</evidence>
<protein>
    <submittedName>
        <fullName evidence="2">Unnamed protein product</fullName>
    </submittedName>
</protein>
<keyword evidence="3" id="KW-1185">Reference proteome</keyword>
<feature type="region of interest" description="Disordered" evidence="1">
    <location>
        <begin position="254"/>
        <end position="300"/>
    </location>
</feature>
<dbReference type="Proteomes" id="UP001165083">
    <property type="component" value="Unassembled WGS sequence"/>
</dbReference>
<organism evidence="2 3">
    <name type="scientific">Phytophthora lilii</name>
    <dbReference type="NCBI Taxonomy" id="2077276"/>
    <lineage>
        <taxon>Eukaryota</taxon>
        <taxon>Sar</taxon>
        <taxon>Stramenopiles</taxon>
        <taxon>Oomycota</taxon>
        <taxon>Peronosporomycetes</taxon>
        <taxon>Peronosporales</taxon>
        <taxon>Peronosporaceae</taxon>
        <taxon>Phytophthora</taxon>
    </lineage>
</organism>
<proteinExistence type="predicted"/>
<feature type="region of interest" description="Disordered" evidence="1">
    <location>
        <begin position="318"/>
        <end position="378"/>
    </location>
</feature>
<reference evidence="2" key="1">
    <citation type="submission" date="2023-04" db="EMBL/GenBank/DDBJ databases">
        <title>Phytophthora lilii NBRC 32176.</title>
        <authorList>
            <person name="Ichikawa N."/>
            <person name="Sato H."/>
            <person name="Tonouchi N."/>
        </authorList>
    </citation>
    <scope>NUCLEOTIDE SEQUENCE</scope>
    <source>
        <strain evidence="2">NBRC 32176</strain>
    </source>
</reference>
<dbReference type="OrthoDB" id="64334at2759"/>
<feature type="compositionally biased region" description="Basic and acidic residues" evidence="1">
    <location>
        <begin position="455"/>
        <end position="466"/>
    </location>
</feature>
<comment type="caution">
    <text evidence="2">The sequence shown here is derived from an EMBL/GenBank/DDBJ whole genome shotgun (WGS) entry which is preliminary data.</text>
</comment>
<feature type="region of interest" description="Disordered" evidence="1">
    <location>
        <begin position="448"/>
        <end position="471"/>
    </location>
</feature>
<sequence length="625" mass="69172">MSPRKQFGDSTTQHSFEAVAGVLARELNAVGEGATRCLCGLLYPVDFDGVSVPGAGTILEHATRIRPFFKNFLADTVTKMDGSTRFATFSPLFLMLQSACQLTRDAHEKASYTQLGDDFAPYIASIYEAVEDAFQGIARDDWILRKRGLELLTMLLDIFALQDSAWCTSVEMARQYFQSHLERVRALVLAGRRDSVSLVREAAIPAAIAFEYFEKLYPQTSGMNFSVISSYDFVPPIPPGYSLGSTRWAKPVATTSSHHAGVPAAPARSISSESIEEKHTPDFSGLTTGDEALPSQDDEAPAFNVPAHTIFTRNRSFGQSSKVAARDLKPLQTTEPTEESDRFIEMAMDQAEPEHGDEVSCPQSDDESSSTEHAQVKEPISVKLTPSAAQINIPTLSRPRLKTVTNLKQFAVQQRAQVRSRQAQHQHIPHTVIPKRQPLRSIRLSEATENGSDFHSNDIRDMEKDVGNSQTKLTRDAVTLEAARSGDYELAIRLCILEDDLLLLRRTMTIIGTPCLAMLSSMARNALCTAFLSLLDGSEAEDTSDVWLALQWLQSWAADKQQDRQQIDELLDPRVAEQLCAKLHEMTVASTKSALAAAHVLVLFGLRDAEDDQRRRRVFGFGSFT</sequence>
<gene>
    <name evidence="2" type="ORF">Plil01_000427000</name>
</gene>
<evidence type="ECO:0000256" key="1">
    <source>
        <dbReference type="SAM" id="MobiDB-lite"/>
    </source>
</evidence>
<dbReference type="AlphaFoldDB" id="A0A9W6THT8"/>
<accession>A0A9W6THT8</accession>
<evidence type="ECO:0000313" key="2">
    <source>
        <dbReference type="EMBL" id="GMF13836.1"/>
    </source>
</evidence>
<dbReference type="EMBL" id="BSXW01000172">
    <property type="protein sequence ID" value="GMF13836.1"/>
    <property type="molecule type" value="Genomic_DNA"/>
</dbReference>
<name>A0A9W6THT8_9STRA</name>